<proteinExistence type="predicted"/>
<organism evidence="2 3">
    <name type="scientific">Penicillium steckii</name>
    <dbReference type="NCBI Taxonomy" id="303698"/>
    <lineage>
        <taxon>Eukaryota</taxon>
        <taxon>Fungi</taxon>
        <taxon>Dikarya</taxon>
        <taxon>Ascomycota</taxon>
        <taxon>Pezizomycotina</taxon>
        <taxon>Eurotiomycetes</taxon>
        <taxon>Eurotiomycetidae</taxon>
        <taxon>Eurotiales</taxon>
        <taxon>Aspergillaceae</taxon>
        <taxon>Penicillium</taxon>
    </lineage>
</organism>
<name>A0A1V6TGJ3_9EURO</name>
<evidence type="ECO:0000313" key="3">
    <source>
        <dbReference type="Proteomes" id="UP000191285"/>
    </source>
</evidence>
<feature type="region of interest" description="Disordered" evidence="1">
    <location>
        <begin position="421"/>
        <end position="485"/>
    </location>
</feature>
<feature type="region of interest" description="Disordered" evidence="1">
    <location>
        <begin position="783"/>
        <end position="816"/>
    </location>
</feature>
<evidence type="ECO:0000256" key="1">
    <source>
        <dbReference type="SAM" id="MobiDB-lite"/>
    </source>
</evidence>
<protein>
    <recommendedName>
        <fullName evidence="4">F-box domain-containing protein</fullName>
    </recommendedName>
</protein>
<dbReference type="STRING" id="303698.A0A1V6TGJ3"/>
<feature type="region of interest" description="Disordered" evidence="1">
    <location>
        <begin position="1"/>
        <end position="41"/>
    </location>
</feature>
<evidence type="ECO:0008006" key="4">
    <source>
        <dbReference type="Google" id="ProtNLM"/>
    </source>
</evidence>
<comment type="caution">
    <text evidence="2">The sequence shown here is derived from an EMBL/GenBank/DDBJ whole genome shotgun (WGS) entry which is preliminary data.</text>
</comment>
<dbReference type="EMBL" id="MLKD01000006">
    <property type="protein sequence ID" value="OQE25478.1"/>
    <property type="molecule type" value="Genomic_DNA"/>
</dbReference>
<evidence type="ECO:0000313" key="2">
    <source>
        <dbReference type="EMBL" id="OQE25478.1"/>
    </source>
</evidence>
<gene>
    <name evidence="2" type="ORF">PENSTE_c006G09667</name>
</gene>
<reference evidence="3" key="1">
    <citation type="journal article" date="2017" name="Nat. Microbiol.">
        <title>Global analysis of biosynthetic gene clusters reveals vast potential of secondary metabolite production in Penicillium species.</title>
        <authorList>
            <person name="Nielsen J.C."/>
            <person name="Grijseels S."/>
            <person name="Prigent S."/>
            <person name="Ji B."/>
            <person name="Dainat J."/>
            <person name="Nielsen K.F."/>
            <person name="Frisvad J.C."/>
            <person name="Workman M."/>
            <person name="Nielsen J."/>
        </authorList>
    </citation>
    <scope>NUCLEOTIDE SEQUENCE [LARGE SCALE GENOMIC DNA]</scope>
    <source>
        <strain evidence="3">IBT 24891</strain>
    </source>
</reference>
<feature type="compositionally biased region" description="Low complexity" evidence="1">
    <location>
        <begin position="57"/>
        <end position="76"/>
    </location>
</feature>
<keyword evidence="3" id="KW-1185">Reference proteome</keyword>
<feature type="region of interest" description="Disordered" evidence="1">
    <location>
        <begin position="55"/>
        <end position="76"/>
    </location>
</feature>
<feature type="compositionally biased region" description="Polar residues" evidence="1">
    <location>
        <begin position="27"/>
        <end position="36"/>
    </location>
</feature>
<feature type="compositionally biased region" description="Basic and acidic residues" evidence="1">
    <location>
        <begin position="454"/>
        <end position="473"/>
    </location>
</feature>
<dbReference type="AlphaFoldDB" id="A0A1V6TGJ3"/>
<accession>A0A1V6TGJ3</accession>
<sequence>MAAVRSNWADRPGSDPALSSDEEDFVSSHSTASLESDNGLGMKCLSTPLSKVHLDRTAASSHSSEESSSTPTSTSLTAPDIYDAIAPKLNKPLKLLELPLDILKVIVKEITHTNDLTSLALTCSALHSLAIPNMYSRFDIVWPESLNPSTEDYSGVDALSYGLSTLVMSEDIFQQLPPSRLNSIYARACSSCGCSNDNHQDATRRHALSKETRSRRGNYYAQYTRTFSIGNGPLNWVQEYSVNREVGKMLGTLVALAVARMVNLEAFIWDMPTGVVREIWLALASLADRLGPECRLEKIWVRWHDNSENFLRIAPASEAASNLFRRYKHVEYPSMSVLPPLKSVAILDIDEPSYVEELAELIEKSRHCLVELRIGIAPKAHLADWIVCAKDSDTTGAKLSWPRPGGLLSILSKSGLQVQKEDVTSSIHSTQDTSSAEKEKSEPSGNEEQSESSPQKKEKQIAPDANKEIHDPHSTASHSTLTKPHPLTSALQANEDKLRLEVLELERIPLSTSTLLPTIDWTRLRTLTLMLCDDHEHLWRALRRKYAPPAAPIKRLANGDRSRGSFSAADYSLRIKHLRTDNVTPFLMLFIKDALAPNTLESVFLHESAAHESNVQIETIHRHVLRKHRLSLRKVLIDASERHDDETDNSSSKWKKWIFNPEMIAFVTSGRMPQLRELGMAMHYQDWHFFLQRLPNMPQLRALYLPHISHNIQVNLKEFALQVLDIVSIRPEIKMTYIGLQMKCYHIIEGDRLEKLPEYDDQITNDITGDDHLSDFDELSVQEDNNDLPPYTDNESDLLNSDLDDDDDYDEAENDSAGRVQFRLQEILYHDDKISIFKARHGVL</sequence>
<feature type="compositionally biased region" description="Polar residues" evidence="1">
    <location>
        <begin position="424"/>
        <end position="434"/>
    </location>
</feature>
<dbReference type="Proteomes" id="UP000191285">
    <property type="component" value="Unassembled WGS sequence"/>
</dbReference>
<feature type="compositionally biased region" description="Acidic residues" evidence="1">
    <location>
        <begin position="802"/>
        <end position="814"/>
    </location>
</feature>
<dbReference type="OrthoDB" id="3199516at2759"/>